<keyword evidence="2" id="KW-0464">Manganese</keyword>
<dbReference type="EMBL" id="BMXF01000002">
    <property type="protein sequence ID" value="GHB72047.1"/>
    <property type="molecule type" value="Genomic_DNA"/>
</dbReference>
<dbReference type="RefSeq" id="WP_189565041.1">
    <property type="nucleotide sequence ID" value="NZ_BMXF01000002.1"/>
</dbReference>
<feature type="binding site" evidence="2">
    <location>
        <position position="351"/>
    </location>
    <ligand>
        <name>Mn(2+)</name>
        <dbReference type="ChEBI" id="CHEBI:29035"/>
        <label>2</label>
    </ligand>
</feature>
<evidence type="ECO:0000313" key="4">
    <source>
        <dbReference type="EMBL" id="GHB72047.1"/>
    </source>
</evidence>
<dbReference type="PIRSF" id="PIRSF005962">
    <property type="entry name" value="Pept_M20D_amidohydro"/>
    <property type="match status" value="1"/>
</dbReference>
<accession>A0A8J3DBC0</accession>
<feature type="binding site" evidence="2">
    <location>
        <position position="95"/>
    </location>
    <ligand>
        <name>Mn(2+)</name>
        <dbReference type="ChEBI" id="CHEBI:29035"/>
        <label>2</label>
    </ligand>
</feature>
<feature type="binding site" evidence="2">
    <location>
        <position position="97"/>
    </location>
    <ligand>
        <name>Mn(2+)</name>
        <dbReference type="ChEBI" id="CHEBI:29035"/>
        <label>2</label>
    </ligand>
</feature>
<reference evidence="4 5" key="1">
    <citation type="journal article" date="2014" name="Int. J. Syst. Evol. Microbiol.">
        <title>Complete genome sequence of Corynebacterium casei LMG S-19264T (=DSM 44701T), isolated from a smear-ripened cheese.</title>
        <authorList>
            <consortium name="US DOE Joint Genome Institute (JGI-PGF)"/>
            <person name="Walter F."/>
            <person name="Albersmeier A."/>
            <person name="Kalinowski J."/>
            <person name="Ruckert C."/>
        </authorList>
    </citation>
    <scope>NUCLEOTIDE SEQUENCE [LARGE SCALE GENOMIC DNA]</scope>
    <source>
        <strain evidence="4 5">KCTC 12866</strain>
    </source>
</reference>
<dbReference type="GO" id="GO:0046872">
    <property type="term" value="F:metal ion binding"/>
    <property type="evidence" value="ECO:0007669"/>
    <property type="project" value="UniProtKB-KW"/>
</dbReference>
<dbReference type="Pfam" id="PF07687">
    <property type="entry name" value="M20_dimer"/>
    <property type="match status" value="1"/>
</dbReference>
<feature type="binding site" evidence="2">
    <location>
        <position position="130"/>
    </location>
    <ligand>
        <name>Mn(2+)</name>
        <dbReference type="ChEBI" id="CHEBI:29035"/>
        <label>2</label>
    </ligand>
</feature>
<keyword evidence="5" id="KW-1185">Reference proteome</keyword>
<dbReference type="InterPro" id="IPR011650">
    <property type="entry name" value="Peptidase_M20_dimer"/>
</dbReference>
<feature type="binding site" evidence="2">
    <location>
        <position position="156"/>
    </location>
    <ligand>
        <name>Mn(2+)</name>
        <dbReference type="ChEBI" id="CHEBI:29035"/>
        <label>2</label>
    </ligand>
</feature>
<gene>
    <name evidence="4" type="primary">celE</name>
    <name evidence="4" type="ORF">GCM10007390_27590</name>
</gene>
<dbReference type="PANTHER" id="PTHR11014">
    <property type="entry name" value="PEPTIDASE M20 FAMILY MEMBER"/>
    <property type="match status" value="1"/>
</dbReference>
<name>A0A8J3DBC0_9BACT</name>
<dbReference type="Pfam" id="PF01546">
    <property type="entry name" value="Peptidase_M20"/>
    <property type="match status" value="1"/>
</dbReference>
<dbReference type="NCBIfam" id="TIGR01891">
    <property type="entry name" value="amidohydrolases"/>
    <property type="match status" value="1"/>
</dbReference>
<evidence type="ECO:0000256" key="2">
    <source>
        <dbReference type="PIRSR" id="PIRSR005962-1"/>
    </source>
</evidence>
<evidence type="ECO:0000256" key="1">
    <source>
        <dbReference type="ARBA" id="ARBA00022801"/>
    </source>
</evidence>
<dbReference type="Gene3D" id="3.40.630.10">
    <property type="entry name" value="Zn peptidases"/>
    <property type="match status" value="1"/>
</dbReference>
<dbReference type="AlphaFoldDB" id="A0A8J3DBC0"/>
<dbReference type="SUPFAM" id="SSF55031">
    <property type="entry name" value="Bacterial exopeptidase dimerisation domain"/>
    <property type="match status" value="1"/>
</dbReference>
<evidence type="ECO:0000313" key="5">
    <source>
        <dbReference type="Proteomes" id="UP000598271"/>
    </source>
</evidence>
<comment type="cofactor">
    <cofactor evidence="2">
        <name>Mn(2+)</name>
        <dbReference type="ChEBI" id="CHEBI:29035"/>
    </cofactor>
    <text evidence="2">The Mn(2+) ion enhances activity.</text>
</comment>
<dbReference type="InterPro" id="IPR002933">
    <property type="entry name" value="Peptidase_M20"/>
</dbReference>
<proteinExistence type="predicted"/>
<dbReference type="SUPFAM" id="SSF53187">
    <property type="entry name" value="Zn-dependent exopeptidases"/>
    <property type="match status" value="1"/>
</dbReference>
<dbReference type="Proteomes" id="UP000598271">
    <property type="component" value="Unassembled WGS sequence"/>
</dbReference>
<keyword evidence="1" id="KW-0378">Hydrolase</keyword>
<keyword evidence="2" id="KW-0479">Metal-binding</keyword>
<evidence type="ECO:0000259" key="3">
    <source>
        <dbReference type="Pfam" id="PF07687"/>
    </source>
</evidence>
<comment type="caution">
    <text evidence="4">The sequence shown here is derived from an EMBL/GenBank/DDBJ whole genome shotgun (WGS) entry which is preliminary data.</text>
</comment>
<feature type="domain" description="Peptidase M20 dimerisation" evidence="3">
    <location>
        <begin position="179"/>
        <end position="273"/>
    </location>
</feature>
<dbReference type="PANTHER" id="PTHR11014:SF169">
    <property type="entry name" value="CLAN MH, FAMILY M20, PEPTIDASE T-LIKE METALLOPEPTIDASE"/>
    <property type="match status" value="1"/>
</dbReference>
<dbReference type="InterPro" id="IPR017439">
    <property type="entry name" value="Amidohydrolase"/>
</dbReference>
<dbReference type="InterPro" id="IPR036264">
    <property type="entry name" value="Bact_exopeptidase_dim_dom"/>
</dbReference>
<dbReference type="Gene3D" id="3.30.70.360">
    <property type="match status" value="1"/>
</dbReference>
<dbReference type="GO" id="GO:0016787">
    <property type="term" value="F:hydrolase activity"/>
    <property type="evidence" value="ECO:0007669"/>
    <property type="project" value="UniProtKB-KW"/>
</dbReference>
<organism evidence="4 5">
    <name type="scientific">Persicitalea jodogahamensis</name>
    <dbReference type="NCBI Taxonomy" id="402147"/>
    <lineage>
        <taxon>Bacteria</taxon>
        <taxon>Pseudomonadati</taxon>
        <taxon>Bacteroidota</taxon>
        <taxon>Cytophagia</taxon>
        <taxon>Cytophagales</taxon>
        <taxon>Spirosomataceae</taxon>
        <taxon>Persicitalea</taxon>
    </lineage>
</organism>
<sequence>MQVPDSVYALRKELHKYPELSGAEHATAERISSFINAHHPTELISGLGGHGVAAVYRFSDDGPTIVIRCELDALPIAEANGFSYRSEHPGVSHKCGHDGHMAIVAGLIFWLKEQSFQRGEVVLLFQPSEENGQGAQAVLQDERFRRLQPDYIFALHNLPGEAMHSIVLTEQVFTATVQSVVIRLNGRQAHASEPENGINPALAVAELVQAFDCLNHPNSTDPDFALLTPVCIELGERAYGISAGAGALHYTMRTWNEVIMKRLKDQVLSLTADACRRHRLEYTTDWFDYFPATVNDPECSQLIRNVAAVRGLPVVTRPTPLKFGEDFGWFAAHYKSALFGLGAGKTTPALHHDDYDFPEVLIETGIRMFTGIIGQILH</sequence>
<protein>
    <submittedName>
        <fullName evidence="4">Peptidase M20</fullName>
    </submittedName>
</protein>